<dbReference type="AlphaFoldDB" id="A0A4Y9ZW29"/>
<evidence type="ECO:0000256" key="1">
    <source>
        <dbReference type="ARBA" id="ARBA00022801"/>
    </source>
</evidence>
<dbReference type="Gene3D" id="3.40.50.1240">
    <property type="entry name" value="Phosphoglycerate mutase-like"/>
    <property type="match status" value="2"/>
</dbReference>
<evidence type="ECO:0000313" key="3">
    <source>
        <dbReference type="EMBL" id="TFY79022.1"/>
    </source>
</evidence>
<protein>
    <recommendedName>
        <fullName evidence="5">3-phytase</fullName>
    </recommendedName>
</protein>
<keyword evidence="4" id="KW-1185">Reference proteome</keyword>
<sequence>MAAGSLLFACILTWLSWTGRAWCMGPYRALRDEGLGKGKTPHLDLPKSLMRRWGQYAPWIPAQAYKALPEGCVVSQVNLLQRHGARYPTEGSGKLYKAAVDKLIAVDKYKAEELEFLNKFKYDMGTDDLLPFGAAHQPIGFYHASGKKIQPSINLVIPEAMGSNTTLDDDMCPNSKLNDGDEQSDQWLNIFVPKITKRLNAAAPGANLTDHDTVSLMSMCPFHTLVSEKPSPFCFLFSEDEFDDYQYYNDLNKFYGNGYGAPLGPVQASATSTELLARLTNTSVHDHTQTNRTLDRTPETFPLGRPFYADFTHDNELNSIYAALGLFPQTLLPGRVLDPRAI</sequence>
<dbReference type="PANTHER" id="PTHR20963">
    <property type="entry name" value="MULTIPLE INOSITOL POLYPHOSPHATE PHOSPHATASE-RELATED"/>
    <property type="match status" value="1"/>
</dbReference>
<dbReference type="Pfam" id="PF00328">
    <property type="entry name" value="His_Phos_2"/>
    <property type="match status" value="2"/>
</dbReference>
<proteinExistence type="predicted"/>
<dbReference type="PROSITE" id="PS00616">
    <property type="entry name" value="HIS_ACID_PHOSPHAT_1"/>
    <property type="match status" value="1"/>
</dbReference>
<dbReference type="OrthoDB" id="6509975at2759"/>
<dbReference type="STRING" id="135208.A0A4Y9ZW29"/>
<gene>
    <name evidence="3" type="ORF">EWM64_g4994</name>
</gene>
<comment type="caution">
    <text evidence="3">The sequence shown here is derived from an EMBL/GenBank/DDBJ whole genome shotgun (WGS) entry which is preliminary data.</text>
</comment>
<dbReference type="CDD" id="cd07061">
    <property type="entry name" value="HP_HAP_like"/>
    <property type="match status" value="1"/>
</dbReference>
<dbReference type="SUPFAM" id="SSF53254">
    <property type="entry name" value="Phosphoglycerate mutase-like"/>
    <property type="match status" value="1"/>
</dbReference>
<dbReference type="Proteomes" id="UP000298061">
    <property type="component" value="Unassembled WGS sequence"/>
</dbReference>
<keyword evidence="1" id="KW-0378">Hydrolase</keyword>
<organism evidence="3 4">
    <name type="scientific">Hericium alpestre</name>
    <dbReference type="NCBI Taxonomy" id="135208"/>
    <lineage>
        <taxon>Eukaryota</taxon>
        <taxon>Fungi</taxon>
        <taxon>Dikarya</taxon>
        <taxon>Basidiomycota</taxon>
        <taxon>Agaricomycotina</taxon>
        <taxon>Agaricomycetes</taxon>
        <taxon>Russulales</taxon>
        <taxon>Hericiaceae</taxon>
        <taxon>Hericium</taxon>
    </lineage>
</organism>
<evidence type="ECO:0000313" key="4">
    <source>
        <dbReference type="Proteomes" id="UP000298061"/>
    </source>
</evidence>
<dbReference type="EMBL" id="SFCI01000574">
    <property type="protein sequence ID" value="TFY79022.1"/>
    <property type="molecule type" value="Genomic_DNA"/>
</dbReference>
<keyword evidence="2" id="KW-0732">Signal</keyword>
<name>A0A4Y9ZW29_9AGAM</name>
<feature type="chain" id="PRO_5021312812" description="3-phytase" evidence="2">
    <location>
        <begin position="24"/>
        <end position="342"/>
    </location>
</feature>
<dbReference type="InterPro" id="IPR000560">
    <property type="entry name" value="His_Pase_clade-2"/>
</dbReference>
<dbReference type="PANTHER" id="PTHR20963:SF24">
    <property type="entry name" value="3-PHYTASE B"/>
    <property type="match status" value="1"/>
</dbReference>
<evidence type="ECO:0008006" key="5">
    <source>
        <dbReference type="Google" id="ProtNLM"/>
    </source>
</evidence>
<dbReference type="PROSITE" id="PS00778">
    <property type="entry name" value="HIS_ACID_PHOSPHAT_2"/>
    <property type="match status" value="1"/>
</dbReference>
<feature type="signal peptide" evidence="2">
    <location>
        <begin position="1"/>
        <end position="23"/>
    </location>
</feature>
<reference evidence="3 4" key="1">
    <citation type="submission" date="2019-02" db="EMBL/GenBank/DDBJ databases">
        <title>Genome sequencing of the rare red list fungi Hericium alpestre (H. flagellum).</title>
        <authorList>
            <person name="Buettner E."/>
            <person name="Kellner H."/>
        </authorList>
    </citation>
    <scope>NUCLEOTIDE SEQUENCE [LARGE SCALE GENOMIC DNA]</scope>
    <source>
        <strain evidence="3 4">DSM 108284</strain>
    </source>
</reference>
<accession>A0A4Y9ZW29</accession>
<dbReference type="GO" id="GO:0003993">
    <property type="term" value="F:acid phosphatase activity"/>
    <property type="evidence" value="ECO:0007669"/>
    <property type="project" value="TreeGrafter"/>
</dbReference>
<evidence type="ECO:0000256" key="2">
    <source>
        <dbReference type="SAM" id="SignalP"/>
    </source>
</evidence>
<dbReference type="InterPro" id="IPR033379">
    <property type="entry name" value="Acid_Pase_AS"/>
</dbReference>
<dbReference type="InterPro" id="IPR029033">
    <property type="entry name" value="His_PPase_superfam"/>
</dbReference>